<evidence type="ECO:0000313" key="2">
    <source>
        <dbReference type="Proteomes" id="UP000014071"/>
    </source>
</evidence>
<evidence type="ECO:0000313" key="1">
    <source>
        <dbReference type="EMBL" id="GAC97357.1"/>
    </source>
</evidence>
<protein>
    <submittedName>
        <fullName evidence="1">Uncharacterized protein</fullName>
    </submittedName>
</protein>
<reference evidence="2" key="1">
    <citation type="journal article" date="2013" name="Genome Announc.">
        <title>Draft genome sequence of the basidiomycetous yeast-like fungus Pseudozyma hubeiensis SY62, which produces an abundant amount of the biosurfactant mannosylerythritol lipids.</title>
        <authorList>
            <person name="Konishi M."/>
            <person name="Hatada Y."/>
            <person name="Horiuchi J."/>
        </authorList>
    </citation>
    <scope>NUCLEOTIDE SEQUENCE [LARGE SCALE GENOMIC DNA]</scope>
    <source>
        <strain evidence="2">SY62</strain>
    </source>
</reference>
<proteinExistence type="predicted"/>
<gene>
    <name evidence="1" type="ORF">PHSY_004942</name>
</gene>
<dbReference type="AlphaFoldDB" id="R9P802"/>
<dbReference type="RefSeq" id="XP_012190944.1">
    <property type="nucleotide sequence ID" value="XM_012335554.1"/>
</dbReference>
<name>R9P802_PSEHS</name>
<dbReference type="GeneID" id="24110223"/>
<accession>R9P802</accession>
<dbReference type="HOGENOM" id="CLU_2016266_0_0_1"/>
<sequence length="123" mass="13082">MHRGSVVRGCSSDQLDCTIGDSASNTDADQSSELPLGNADCAGGDSATFVPRNEGPGRAGSCSTYIMFKNNRVTIDFQIPLNKSDDNEGPGRAGSCSTYIMFKNNRVTIDFQIPLNKSDDAPV</sequence>
<keyword evidence="2" id="KW-1185">Reference proteome</keyword>
<dbReference type="Proteomes" id="UP000014071">
    <property type="component" value="Unassembled WGS sequence"/>
</dbReference>
<organism evidence="1 2">
    <name type="scientific">Pseudozyma hubeiensis (strain SY62)</name>
    <name type="common">Yeast</name>
    <dbReference type="NCBI Taxonomy" id="1305764"/>
    <lineage>
        <taxon>Eukaryota</taxon>
        <taxon>Fungi</taxon>
        <taxon>Dikarya</taxon>
        <taxon>Basidiomycota</taxon>
        <taxon>Ustilaginomycotina</taxon>
        <taxon>Ustilaginomycetes</taxon>
        <taxon>Ustilaginales</taxon>
        <taxon>Ustilaginaceae</taxon>
        <taxon>Pseudozyma</taxon>
    </lineage>
</organism>
<dbReference type="EMBL" id="DF238808">
    <property type="protein sequence ID" value="GAC97357.1"/>
    <property type="molecule type" value="Genomic_DNA"/>
</dbReference>